<keyword evidence="7" id="KW-0863">Zinc-finger</keyword>
<keyword evidence="3" id="KW-0805">Transcription regulation</keyword>
<feature type="domain" description="C2H2-type" evidence="10">
    <location>
        <begin position="35"/>
        <end position="62"/>
    </location>
</feature>
<dbReference type="GO" id="GO:0000981">
    <property type="term" value="F:DNA-binding transcription factor activity, RNA polymerase II-specific"/>
    <property type="evidence" value="ECO:0007669"/>
    <property type="project" value="InterPro"/>
</dbReference>
<dbReference type="AlphaFoldDB" id="B8LSY9"/>
<proteinExistence type="predicted"/>
<dbReference type="InterPro" id="IPR036236">
    <property type="entry name" value="Znf_C2H2_sf"/>
</dbReference>
<dbReference type="RefSeq" id="XP_002340372.1">
    <property type="nucleotide sequence ID" value="XM_002340331.1"/>
</dbReference>
<evidence type="ECO:0000256" key="6">
    <source>
        <dbReference type="ARBA" id="ARBA00023242"/>
    </source>
</evidence>
<dbReference type="PANTHER" id="PTHR47660:SF2">
    <property type="entry name" value="TRANSCRIPTION FACTOR WITH C2H2 AND ZN(2)-CYS(6) DNA BINDING DOMAIN (EUROFUNG)"/>
    <property type="match status" value="1"/>
</dbReference>
<reference evidence="12" key="1">
    <citation type="journal article" date="2015" name="Genome Announc.">
        <title>Genome sequence of the AIDS-associated pathogen Penicillium marneffei (ATCC18224) and its near taxonomic relative Talaromyces stipitatus (ATCC10500).</title>
        <authorList>
            <person name="Nierman W.C."/>
            <person name="Fedorova-Abrams N.D."/>
            <person name="Andrianopoulos A."/>
        </authorList>
    </citation>
    <scope>NUCLEOTIDE SEQUENCE [LARGE SCALE GENOMIC DNA]</scope>
    <source>
        <strain evidence="12">ATCC 10500 / CBS 375.48 / QM 6759 / NRRL 1006</strain>
    </source>
</reference>
<dbReference type="HOGENOM" id="CLU_026865_0_0_1"/>
<dbReference type="GO" id="GO:0006351">
    <property type="term" value="P:DNA-templated transcription"/>
    <property type="evidence" value="ECO:0007669"/>
    <property type="project" value="InterPro"/>
</dbReference>
<dbReference type="CDD" id="cd00067">
    <property type="entry name" value="GAL4"/>
    <property type="match status" value="1"/>
</dbReference>
<keyword evidence="5" id="KW-0804">Transcription</keyword>
<name>B8LSY9_TALSN</name>
<evidence type="ECO:0000313" key="11">
    <source>
        <dbReference type="EMBL" id="EED22985.1"/>
    </source>
</evidence>
<keyword evidence="6" id="KW-0539">Nucleus</keyword>
<dbReference type="EMBL" id="EQ962652">
    <property type="protein sequence ID" value="EED22985.1"/>
    <property type="molecule type" value="Genomic_DNA"/>
</dbReference>
<evidence type="ECO:0000256" key="3">
    <source>
        <dbReference type="ARBA" id="ARBA00023015"/>
    </source>
</evidence>
<evidence type="ECO:0000256" key="4">
    <source>
        <dbReference type="ARBA" id="ARBA00023125"/>
    </source>
</evidence>
<feature type="domain" description="C2H2-type" evidence="10">
    <location>
        <begin position="9"/>
        <end position="35"/>
    </location>
</feature>
<dbReference type="InParanoid" id="B8LSY9"/>
<keyword evidence="4" id="KW-0238">DNA-binding</keyword>
<gene>
    <name evidence="11" type="ORF">TSTA_064520</name>
</gene>
<dbReference type="InterPro" id="IPR036864">
    <property type="entry name" value="Zn2-C6_fun-type_DNA-bd_sf"/>
</dbReference>
<dbReference type="SUPFAM" id="SSF57701">
    <property type="entry name" value="Zn2/Cys6 DNA-binding domain"/>
    <property type="match status" value="1"/>
</dbReference>
<dbReference type="PROSITE" id="PS00463">
    <property type="entry name" value="ZN2_CY6_FUNGAL_1"/>
    <property type="match status" value="1"/>
</dbReference>
<dbReference type="PROSITE" id="PS00028">
    <property type="entry name" value="ZINC_FINGER_C2H2_1"/>
    <property type="match status" value="1"/>
</dbReference>
<dbReference type="Gene3D" id="4.10.240.10">
    <property type="entry name" value="Zn(2)-C6 fungal-type DNA-binding domain"/>
    <property type="match status" value="1"/>
</dbReference>
<dbReference type="PROSITE" id="PS50157">
    <property type="entry name" value="ZINC_FINGER_C2H2_2"/>
    <property type="match status" value="2"/>
</dbReference>
<evidence type="ECO:0000256" key="2">
    <source>
        <dbReference type="ARBA" id="ARBA00022833"/>
    </source>
</evidence>
<feature type="domain" description="Zn(2)-C6 fungal-type" evidence="9">
    <location>
        <begin position="67"/>
        <end position="96"/>
    </location>
</feature>
<dbReference type="InterPro" id="IPR001138">
    <property type="entry name" value="Zn2Cys6_DnaBD"/>
</dbReference>
<protein>
    <submittedName>
        <fullName evidence="11">Uncharacterized protein</fullName>
    </submittedName>
</protein>
<dbReference type="PhylomeDB" id="B8LSY9"/>
<evidence type="ECO:0000259" key="9">
    <source>
        <dbReference type="PROSITE" id="PS50048"/>
    </source>
</evidence>
<evidence type="ECO:0000256" key="1">
    <source>
        <dbReference type="ARBA" id="ARBA00022723"/>
    </source>
</evidence>
<dbReference type="InterPro" id="IPR013087">
    <property type="entry name" value="Znf_C2H2_type"/>
</dbReference>
<dbReference type="InterPro" id="IPR007219">
    <property type="entry name" value="XnlR_reg_dom"/>
</dbReference>
<evidence type="ECO:0000256" key="7">
    <source>
        <dbReference type="PROSITE-ProRule" id="PRU00042"/>
    </source>
</evidence>
<feature type="region of interest" description="Disordered" evidence="8">
    <location>
        <begin position="105"/>
        <end position="137"/>
    </location>
</feature>
<dbReference type="SMART" id="SM00066">
    <property type="entry name" value="GAL4"/>
    <property type="match status" value="1"/>
</dbReference>
<dbReference type="Pfam" id="PF00172">
    <property type="entry name" value="Zn_clus"/>
    <property type="match status" value="1"/>
</dbReference>
<keyword evidence="2" id="KW-0862">Zinc</keyword>
<dbReference type="STRING" id="441959.B8LSY9"/>
<dbReference type="CDD" id="cd12148">
    <property type="entry name" value="fungal_TF_MHR"/>
    <property type="match status" value="1"/>
</dbReference>
<dbReference type="OrthoDB" id="10261408at2759"/>
<evidence type="ECO:0000259" key="10">
    <source>
        <dbReference type="PROSITE" id="PS50157"/>
    </source>
</evidence>
<dbReference type="PROSITE" id="PS50048">
    <property type="entry name" value="ZN2_CY6_FUNGAL_2"/>
    <property type="match status" value="1"/>
</dbReference>
<dbReference type="GeneID" id="8100220"/>
<dbReference type="OMA" id="TYCAVER"/>
<accession>B8LSY9</accession>
<sequence length="674" mass="75978">MSGLGSTRHACHCGKSFIRKEHLTRHQATHNKPAYVCNVCQRQFSRKDLLRRHASLHEASHTRMVVSCEACRANKSKCSGGTRCSRCARRGIECIYRGGPPQAKRMLRSDESEAEANASVREDTEHEDGNDELTLLTSSTPETSLSWEVLQRNVQFLKTITIVSPQLNPSSGCLPLGQGMEGIYELLIAEESSLEVAMEKSDGMKGHVSRYTQIYLKNFHLRWPILHGPTLSNEIDSISLPLAASMCLIGAWFQDSKGSNEILYALKVHDILLERLLHSLTEPDLVSAKQAWPIEVFQAVLLTLIFSLYRTDKVALSRAMLLRSGFITILRELEAFNAEKLATHLQTYYSGSYAPYTIARREQFRRLLVSTYQFDSYFGLAHGKPPLLHCQEVGVFLPSSFALWNAYGVDIFAMRQVEEMTERSGVKVSELANHTDTVASTELLVEDVQLGLCNILHTIWVLGPADLNKVERPTHNLQTSLFIQKLDDWKHELDKIEKLIDLENVTKRDAAKHLLLAYRGEDDSAVASLERITTLMQDGIILYYYLKMFHYVSQIIGPGTRIESSEIWQTSKYGREALVCALQILKIVESRVSSNPLIRYALATGVDVMRVSLSGQRCECLARKGQHAANRTHPQWSDTGGPFRIDGTPVCVCKLTFWSDRFEKGIQGQKIMVE</sequence>
<dbReference type="eggNOG" id="KOG1721">
    <property type="taxonomic scope" value="Eukaryota"/>
</dbReference>
<dbReference type="PANTHER" id="PTHR47660">
    <property type="entry name" value="TRANSCRIPTION FACTOR WITH C2H2 AND ZN(2)-CYS(6) DNA BINDING DOMAIN (EUROFUNG)-RELATED-RELATED"/>
    <property type="match status" value="1"/>
</dbReference>
<dbReference type="Gene3D" id="3.30.160.60">
    <property type="entry name" value="Classic Zinc Finger"/>
    <property type="match status" value="2"/>
</dbReference>
<dbReference type="Pfam" id="PF00096">
    <property type="entry name" value="zf-C2H2"/>
    <property type="match status" value="2"/>
</dbReference>
<dbReference type="GO" id="GO:0008270">
    <property type="term" value="F:zinc ion binding"/>
    <property type="evidence" value="ECO:0007669"/>
    <property type="project" value="UniProtKB-KW"/>
</dbReference>
<dbReference type="GO" id="GO:0003677">
    <property type="term" value="F:DNA binding"/>
    <property type="evidence" value="ECO:0007669"/>
    <property type="project" value="UniProtKB-KW"/>
</dbReference>
<evidence type="ECO:0000256" key="8">
    <source>
        <dbReference type="SAM" id="MobiDB-lite"/>
    </source>
</evidence>
<dbReference type="SMART" id="SM00355">
    <property type="entry name" value="ZnF_C2H2"/>
    <property type="match status" value="2"/>
</dbReference>
<keyword evidence="1" id="KW-0479">Metal-binding</keyword>
<organism evidence="11 12">
    <name type="scientific">Talaromyces stipitatus (strain ATCC 10500 / CBS 375.48 / QM 6759 / NRRL 1006)</name>
    <name type="common">Penicillium stipitatum</name>
    <dbReference type="NCBI Taxonomy" id="441959"/>
    <lineage>
        <taxon>Eukaryota</taxon>
        <taxon>Fungi</taxon>
        <taxon>Dikarya</taxon>
        <taxon>Ascomycota</taxon>
        <taxon>Pezizomycotina</taxon>
        <taxon>Eurotiomycetes</taxon>
        <taxon>Eurotiomycetidae</taxon>
        <taxon>Eurotiales</taxon>
        <taxon>Trichocomaceae</taxon>
        <taxon>Talaromyces</taxon>
        <taxon>Talaromyces sect. Talaromyces</taxon>
    </lineage>
</organism>
<evidence type="ECO:0000313" key="12">
    <source>
        <dbReference type="Proteomes" id="UP000001745"/>
    </source>
</evidence>
<keyword evidence="12" id="KW-1185">Reference proteome</keyword>
<dbReference type="VEuPathDB" id="FungiDB:TSTA_064520"/>
<dbReference type="Proteomes" id="UP000001745">
    <property type="component" value="Unassembled WGS sequence"/>
</dbReference>
<evidence type="ECO:0000256" key="5">
    <source>
        <dbReference type="ARBA" id="ARBA00023163"/>
    </source>
</evidence>
<dbReference type="SUPFAM" id="SSF57667">
    <property type="entry name" value="beta-beta-alpha zinc fingers"/>
    <property type="match status" value="1"/>
</dbReference>
<dbReference type="Pfam" id="PF04082">
    <property type="entry name" value="Fungal_trans"/>
    <property type="match status" value="1"/>
</dbReference>